<protein>
    <recommendedName>
        <fullName evidence="1">Heterokaryon incompatibility domain-containing protein</fullName>
    </recommendedName>
</protein>
<organism evidence="2 3">
    <name type="scientific">Bimuria novae-zelandiae CBS 107.79</name>
    <dbReference type="NCBI Taxonomy" id="1447943"/>
    <lineage>
        <taxon>Eukaryota</taxon>
        <taxon>Fungi</taxon>
        <taxon>Dikarya</taxon>
        <taxon>Ascomycota</taxon>
        <taxon>Pezizomycotina</taxon>
        <taxon>Dothideomycetes</taxon>
        <taxon>Pleosporomycetidae</taxon>
        <taxon>Pleosporales</taxon>
        <taxon>Massarineae</taxon>
        <taxon>Didymosphaeriaceae</taxon>
        <taxon>Bimuria</taxon>
    </lineage>
</organism>
<dbReference type="OrthoDB" id="2958217at2759"/>
<reference evidence="2" key="1">
    <citation type="journal article" date="2020" name="Stud. Mycol.">
        <title>101 Dothideomycetes genomes: a test case for predicting lifestyles and emergence of pathogens.</title>
        <authorList>
            <person name="Haridas S."/>
            <person name="Albert R."/>
            <person name="Binder M."/>
            <person name="Bloem J."/>
            <person name="Labutti K."/>
            <person name="Salamov A."/>
            <person name="Andreopoulos B."/>
            <person name="Baker S."/>
            <person name="Barry K."/>
            <person name="Bills G."/>
            <person name="Bluhm B."/>
            <person name="Cannon C."/>
            <person name="Castanera R."/>
            <person name="Culley D."/>
            <person name="Daum C."/>
            <person name="Ezra D."/>
            <person name="Gonzalez J."/>
            <person name="Henrissat B."/>
            <person name="Kuo A."/>
            <person name="Liang C."/>
            <person name="Lipzen A."/>
            <person name="Lutzoni F."/>
            <person name="Magnuson J."/>
            <person name="Mondo S."/>
            <person name="Nolan M."/>
            <person name="Ohm R."/>
            <person name="Pangilinan J."/>
            <person name="Park H.-J."/>
            <person name="Ramirez L."/>
            <person name="Alfaro M."/>
            <person name="Sun H."/>
            <person name="Tritt A."/>
            <person name="Yoshinaga Y."/>
            <person name="Zwiers L.-H."/>
            <person name="Turgeon B."/>
            <person name="Goodwin S."/>
            <person name="Spatafora J."/>
            <person name="Crous P."/>
            <person name="Grigoriev I."/>
        </authorList>
    </citation>
    <scope>NUCLEOTIDE SEQUENCE</scope>
    <source>
        <strain evidence="2">CBS 107.79</strain>
    </source>
</reference>
<dbReference type="InterPro" id="IPR010730">
    <property type="entry name" value="HET"/>
</dbReference>
<evidence type="ECO:0000313" key="2">
    <source>
        <dbReference type="EMBL" id="KAF1978655.1"/>
    </source>
</evidence>
<dbReference type="EMBL" id="ML976660">
    <property type="protein sequence ID" value="KAF1978655.1"/>
    <property type="molecule type" value="Genomic_DNA"/>
</dbReference>
<dbReference type="PANTHER" id="PTHR33112">
    <property type="entry name" value="DOMAIN PROTEIN, PUTATIVE-RELATED"/>
    <property type="match status" value="1"/>
</dbReference>
<name>A0A6A5VP15_9PLEO</name>
<dbReference type="AlphaFoldDB" id="A0A6A5VP15"/>
<keyword evidence="3" id="KW-1185">Reference proteome</keyword>
<evidence type="ECO:0000259" key="1">
    <source>
        <dbReference type="Pfam" id="PF06985"/>
    </source>
</evidence>
<feature type="domain" description="Heterokaryon incompatibility" evidence="1">
    <location>
        <begin position="5"/>
        <end position="92"/>
    </location>
</feature>
<evidence type="ECO:0000313" key="3">
    <source>
        <dbReference type="Proteomes" id="UP000800036"/>
    </source>
</evidence>
<dbReference type="Proteomes" id="UP000800036">
    <property type="component" value="Unassembled WGS sequence"/>
</dbReference>
<dbReference type="Pfam" id="PF06985">
    <property type="entry name" value="HET"/>
    <property type="match status" value="1"/>
</dbReference>
<proteinExistence type="predicted"/>
<feature type="non-terminal residue" evidence="2">
    <location>
        <position position="93"/>
    </location>
</feature>
<dbReference type="PANTHER" id="PTHR33112:SF16">
    <property type="entry name" value="HETEROKARYON INCOMPATIBILITY DOMAIN-CONTAINING PROTEIN"/>
    <property type="match status" value="1"/>
</dbReference>
<sequence length="93" mass="10480">PDATYLTLSHRWSQGPVCKLVMDNLPDFRKDIPIRDLSITFQDAIEATNSLGFEYIWIDSLCIIQDSTHDWAAEVTQMAQIYENAACNLSATA</sequence>
<gene>
    <name evidence="2" type="ORF">BU23DRAFT_421303</name>
</gene>
<feature type="non-terminal residue" evidence="2">
    <location>
        <position position="1"/>
    </location>
</feature>
<accession>A0A6A5VP15</accession>